<evidence type="ECO:0000256" key="8">
    <source>
        <dbReference type="PROSITE-ProRule" id="PRU00284"/>
    </source>
</evidence>
<feature type="domain" description="HAMP" evidence="11">
    <location>
        <begin position="290"/>
        <end position="343"/>
    </location>
</feature>
<keyword evidence="13" id="KW-1185">Reference proteome</keyword>
<dbReference type="Gene3D" id="1.10.287.950">
    <property type="entry name" value="Methyl-accepting chemotaxis protein"/>
    <property type="match status" value="1"/>
</dbReference>
<evidence type="ECO:0000313" key="13">
    <source>
        <dbReference type="Proteomes" id="UP000294546"/>
    </source>
</evidence>
<dbReference type="SMART" id="SM00304">
    <property type="entry name" value="HAMP"/>
    <property type="match status" value="2"/>
</dbReference>
<evidence type="ECO:0000313" key="12">
    <source>
        <dbReference type="EMBL" id="TCK16509.1"/>
    </source>
</evidence>
<keyword evidence="6 8" id="KW-0807">Transducer</keyword>
<keyword evidence="5" id="KW-0472">Membrane</keyword>
<name>A0A4R1HBF8_9GAMM</name>
<organism evidence="12 13">
    <name type="scientific">Marinobacterium mangrovicola</name>
    <dbReference type="NCBI Taxonomy" id="1476959"/>
    <lineage>
        <taxon>Bacteria</taxon>
        <taxon>Pseudomonadati</taxon>
        <taxon>Pseudomonadota</taxon>
        <taxon>Gammaproteobacteria</taxon>
        <taxon>Oceanospirillales</taxon>
        <taxon>Oceanospirillaceae</taxon>
        <taxon>Marinobacterium</taxon>
    </lineage>
</organism>
<dbReference type="InterPro" id="IPR004089">
    <property type="entry name" value="MCPsignal_dom"/>
</dbReference>
<comment type="caution">
    <text evidence="12">The sequence shown here is derived from an EMBL/GenBank/DDBJ whole genome shotgun (WGS) entry which is preliminary data.</text>
</comment>
<keyword evidence="4" id="KW-1133">Transmembrane helix</keyword>
<protein>
    <submittedName>
        <fullName evidence="12">Methyl-accepting chemotaxis protein</fullName>
    </submittedName>
</protein>
<dbReference type="InterPro" id="IPR032255">
    <property type="entry name" value="HBM"/>
</dbReference>
<evidence type="ECO:0000256" key="3">
    <source>
        <dbReference type="ARBA" id="ARBA00022692"/>
    </source>
</evidence>
<evidence type="ECO:0000259" key="10">
    <source>
        <dbReference type="PROSITE" id="PS50192"/>
    </source>
</evidence>
<dbReference type="FunFam" id="1.10.287.950:FF:000001">
    <property type="entry name" value="Methyl-accepting chemotaxis sensory transducer"/>
    <property type="match status" value="1"/>
</dbReference>
<dbReference type="AlphaFoldDB" id="A0A4R1HBF8"/>
<keyword evidence="3" id="KW-0812">Transmembrane</keyword>
<dbReference type="SMART" id="SM01358">
    <property type="entry name" value="HBM"/>
    <property type="match status" value="1"/>
</dbReference>
<dbReference type="SMART" id="SM00283">
    <property type="entry name" value="MA"/>
    <property type="match status" value="1"/>
</dbReference>
<dbReference type="GO" id="GO:0005886">
    <property type="term" value="C:plasma membrane"/>
    <property type="evidence" value="ECO:0007669"/>
    <property type="project" value="UniProtKB-SubCell"/>
</dbReference>
<comment type="similarity">
    <text evidence="7">Belongs to the methyl-accepting chemotaxis (MCP) protein family.</text>
</comment>
<evidence type="ECO:0000259" key="11">
    <source>
        <dbReference type="PROSITE" id="PS50885"/>
    </source>
</evidence>
<dbReference type="PANTHER" id="PTHR32089:SF119">
    <property type="entry name" value="METHYL-ACCEPTING CHEMOTAXIS PROTEIN CTPL"/>
    <property type="match status" value="1"/>
</dbReference>
<dbReference type="Pfam" id="PF00672">
    <property type="entry name" value="HAMP"/>
    <property type="match status" value="1"/>
</dbReference>
<dbReference type="InterPro" id="IPR003660">
    <property type="entry name" value="HAMP_dom"/>
</dbReference>
<evidence type="ECO:0000256" key="7">
    <source>
        <dbReference type="ARBA" id="ARBA00029447"/>
    </source>
</evidence>
<feature type="domain" description="Methyl-accepting transducer" evidence="9">
    <location>
        <begin position="348"/>
        <end position="584"/>
    </location>
</feature>
<evidence type="ECO:0000259" key="9">
    <source>
        <dbReference type="PROSITE" id="PS50111"/>
    </source>
</evidence>
<keyword evidence="2" id="KW-1003">Cell membrane</keyword>
<evidence type="ECO:0000256" key="2">
    <source>
        <dbReference type="ARBA" id="ARBA00022519"/>
    </source>
</evidence>
<dbReference type="GO" id="GO:0007165">
    <property type="term" value="P:signal transduction"/>
    <property type="evidence" value="ECO:0007669"/>
    <property type="project" value="UniProtKB-KW"/>
</dbReference>
<dbReference type="PROSITE" id="PS50885">
    <property type="entry name" value="HAMP"/>
    <property type="match status" value="1"/>
</dbReference>
<accession>A0A4R1HBF8</accession>
<dbReference type="RefSeq" id="WP_132285833.1">
    <property type="nucleotide sequence ID" value="NZ_SMFU01000001.1"/>
</dbReference>
<dbReference type="Pfam" id="PF00015">
    <property type="entry name" value="MCPsignal"/>
    <property type="match status" value="1"/>
</dbReference>
<dbReference type="EMBL" id="SMFU01000001">
    <property type="protein sequence ID" value="TCK16509.1"/>
    <property type="molecule type" value="Genomic_DNA"/>
</dbReference>
<evidence type="ECO:0000256" key="6">
    <source>
        <dbReference type="ARBA" id="ARBA00023224"/>
    </source>
</evidence>
<evidence type="ECO:0000256" key="1">
    <source>
        <dbReference type="ARBA" id="ARBA00004429"/>
    </source>
</evidence>
<proteinExistence type="inferred from homology"/>
<feature type="domain" description="T-SNARE coiled-coil homology" evidence="10">
    <location>
        <begin position="535"/>
        <end position="597"/>
    </location>
</feature>
<dbReference type="PROSITE" id="PS50192">
    <property type="entry name" value="T_SNARE"/>
    <property type="match status" value="1"/>
</dbReference>
<dbReference type="SUPFAM" id="SSF58104">
    <property type="entry name" value="Methyl-accepting chemotaxis protein (MCP) signaling domain"/>
    <property type="match status" value="1"/>
</dbReference>
<dbReference type="Proteomes" id="UP000294546">
    <property type="component" value="Unassembled WGS sequence"/>
</dbReference>
<dbReference type="OrthoDB" id="8724845at2"/>
<dbReference type="PROSITE" id="PS50111">
    <property type="entry name" value="CHEMOTAXIS_TRANSDUC_2"/>
    <property type="match status" value="1"/>
</dbReference>
<evidence type="ECO:0000256" key="5">
    <source>
        <dbReference type="ARBA" id="ARBA00023136"/>
    </source>
</evidence>
<keyword evidence="2" id="KW-0997">Cell inner membrane</keyword>
<evidence type="ECO:0000256" key="4">
    <source>
        <dbReference type="ARBA" id="ARBA00022989"/>
    </source>
</evidence>
<dbReference type="InterPro" id="IPR000727">
    <property type="entry name" value="T_SNARE_dom"/>
</dbReference>
<comment type="subcellular location">
    <subcellularLocation>
        <location evidence="1">Cell inner membrane</location>
        <topology evidence="1">Multi-pass membrane protein</topology>
    </subcellularLocation>
</comment>
<sequence length="621" mass="67505">MTIKSKLILLVGLLVVSLAVMTAIQYVSTQLHDELAEVREDVDHITIDKLKLLNTEKDFVSRGKLELVDDFKALQATLFEDLTLLHQHMEHAGIDTGHLTALVSGLESYIAHFEQIIALKQQIGLSDETGLRGELRAAIHRVEERLTALSEDELRIGMLEVRRHEKDFLLRRDTQYLQLWDEQHSRLLADVTGAAIPLSAKTALRQDLEQYKTAFAALAEAEQKLGLDSSLGILGAMQAELDSADRILHDMLSQLDADFDATEQQIKTVTAISILTILVLIISPTVLIGRSIIKPISALGALMRRSRDEKDLTLRYQQQSKDEIGEMARDYNEMMSAFQSLINHVIATSGQLASAAEELSANTEETATGLAHQRSEVIQVSAAIQQMEAAMQEIASNTEQTAGAAIVAEEGARDSRTRVGASIESLNQMASKARETADSVAHLRADSDEIGTMLDVIKDISEQTNLLALNASIEAARAGEHGRGFSVVADEVRALASRSRQSAARIEELVTKLHSRTRNVGALMDETMTESEAGASRAGETVAALESVTGSAQSIVDMTSQVASATEEQASVAAEITRNVESISMIIEEASSQVDQNAEASLMVSEQAQALQMAVSQFKAA</sequence>
<dbReference type="PANTHER" id="PTHR32089">
    <property type="entry name" value="METHYL-ACCEPTING CHEMOTAXIS PROTEIN MCPB"/>
    <property type="match status" value="1"/>
</dbReference>
<dbReference type="CDD" id="cd06225">
    <property type="entry name" value="HAMP"/>
    <property type="match status" value="1"/>
</dbReference>
<dbReference type="GO" id="GO:0006935">
    <property type="term" value="P:chemotaxis"/>
    <property type="evidence" value="ECO:0007669"/>
    <property type="project" value="UniProtKB-ARBA"/>
</dbReference>
<gene>
    <name evidence="12" type="ORF">CLV83_0060</name>
</gene>
<dbReference type="CDD" id="cd11386">
    <property type="entry name" value="MCP_signal"/>
    <property type="match status" value="1"/>
</dbReference>
<reference evidence="12 13" key="1">
    <citation type="submission" date="2019-03" db="EMBL/GenBank/DDBJ databases">
        <title>Genomic Encyclopedia of Archaeal and Bacterial Type Strains, Phase II (KMG-II): from individual species to whole genera.</title>
        <authorList>
            <person name="Goeker M."/>
        </authorList>
    </citation>
    <scope>NUCLEOTIDE SEQUENCE [LARGE SCALE GENOMIC DNA]</scope>
    <source>
        <strain evidence="12 13">DSM 27697</strain>
    </source>
</reference>